<name>A0AAD8YGD2_9STRA</name>
<organism evidence="2 3">
    <name type="scientific">Skeletonema marinoi</name>
    <dbReference type="NCBI Taxonomy" id="267567"/>
    <lineage>
        <taxon>Eukaryota</taxon>
        <taxon>Sar</taxon>
        <taxon>Stramenopiles</taxon>
        <taxon>Ochrophyta</taxon>
        <taxon>Bacillariophyta</taxon>
        <taxon>Coscinodiscophyceae</taxon>
        <taxon>Thalassiosirophycidae</taxon>
        <taxon>Thalassiosirales</taxon>
        <taxon>Skeletonemataceae</taxon>
        <taxon>Skeletonema</taxon>
        <taxon>Skeletonema marinoi-dohrnii complex</taxon>
    </lineage>
</organism>
<accession>A0AAD8YGD2</accession>
<proteinExistence type="predicted"/>
<reference evidence="2" key="1">
    <citation type="submission" date="2023-06" db="EMBL/GenBank/DDBJ databases">
        <title>Survivors Of The Sea: Transcriptome response of Skeletonema marinoi to long-term dormancy.</title>
        <authorList>
            <person name="Pinder M.I.M."/>
            <person name="Kourtchenko O."/>
            <person name="Robertson E.K."/>
            <person name="Larsson T."/>
            <person name="Maumus F."/>
            <person name="Osuna-Cruz C.M."/>
            <person name="Vancaester E."/>
            <person name="Stenow R."/>
            <person name="Vandepoele K."/>
            <person name="Ploug H."/>
            <person name="Bruchert V."/>
            <person name="Godhe A."/>
            <person name="Topel M."/>
        </authorList>
    </citation>
    <scope>NUCLEOTIDE SEQUENCE</scope>
    <source>
        <strain evidence="2">R05AC</strain>
    </source>
</reference>
<feature type="compositionally biased region" description="Low complexity" evidence="1">
    <location>
        <begin position="111"/>
        <end position="122"/>
    </location>
</feature>
<sequence>MMMTTRPPPGDLLTYAYSLALAESKAKEDAYRRTISINMEPISEEGKPTDDSSSDVASAAITEDSRKELALQRLLKIVDDNKIIIDDRLRRVIAGQDETYTSTDAVESIRRSSSSGSSISSEGRLRRRPSTNKGSLIHRSRRQLGSLFRKSSSRSDGEKESTGDTDSSISSSPTTSHR</sequence>
<keyword evidence="3" id="KW-1185">Reference proteome</keyword>
<feature type="compositionally biased region" description="Basic residues" evidence="1">
    <location>
        <begin position="125"/>
        <end position="142"/>
    </location>
</feature>
<feature type="compositionally biased region" description="Low complexity" evidence="1">
    <location>
        <begin position="164"/>
        <end position="178"/>
    </location>
</feature>
<dbReference type="AlphaFoldDB" id="A0AAD8YGD2"/>
<evidence type="ECO:0000313" key="2">
    <source>
        <dbReference type="EMBL" id="KAK1744575.1"/>
    </source>
</evidence>
<feature type="region of interest" description="Disordered" evidence="1">
    <location>
        <begin position="95"/>
        <end position="178"/>
    </location>
</feature>
<feature type="region of interest" description="Disordered" evidence="1">
    <location>
        <begin position="39"/>
        <end position="61"/>
    </location>
</feature>
<evidence type="ECO:0000313" key="3">
    <source>
        <dbReference type="Proteomes" id="UP001224775"/>
    </source>
</evidence>
<evidence type="ECO:0000256" key="1">
    <source>
        <dbReference type="SAM" id="MobiDB-lite"/>
    </source>
</evidence>
<protein>
    <submittedName>
        <fullName evidence="2">Uncharacterized protein</fullName>
    </submittedName>
</protein>
<gene>
    <name evidence="2" type="ORF">QTG54_005108</name>
</gene>
<dbReference type="Proteomes" id="UP001224775">
    <property type="component" value="Unassembled WGS sequence"/>
</dbReference>
<feature type="compositionally biased region" description="Basic and acidic residues" evidence="1">
    <location>
        <begin position="153"/>
        <end position="162"/>
    </location>
</feature>
<comment type="caution">
    <text evidence="2">The sequence shown here is derived from an EMBL/GenBank/DDBJ whole genome shotgun (WGS) entry which is preliminary data.</text>
</comment>
<dbReference type="EMBL" id="JATAAI010000007">
    <property type="protein sequence ID" value="KAK1744575.1"/>
    <property type="molecule type" value="Genomic_DNA"/>
</dbReference>